<evidence type="ECO:0000313" key="1">
    <source>
        <dbReference type="EMBL" id="GIJ72085.1"/>
    </source>
</evidence>
<proteinExistence type="predicted"/>
<dbReference type="RefSeq" id="WP_203931947.1">
    <property type="nucleotide sequence ID" value="NZ_BOPH01000097.1"/>
</dbReference>
<accession>A0A8J4EDZ7</accession>
<organism evidence="1 2">
    <name type="scientific">Virgisporangium ochraceum</name>
    <dbReference type="NCBI Taxonomy" id="65505"/>
    <lineage>
        <taxon>Bacteria</taxon>
        <taxon>Bacillati</taxon>
        <taxon>Actinomycetota</taxon>
        <taxon>Actinomycetes</taxon>
        <taxon>Micromonosporales</taxon>
        <taxon>Micromonosporaceae</taxon>
        <taxon>Virgisporangium</taxon>
    </lineage>
</organism>
<evidence type="ECO:0000313" key="2">
    <source>
        <dbReference type="Proteomes" id="UP000635606"/>
    </source>
</evidence>
<sequence length="105" mass="10468">MVEVGTWSAVRVPAATPVLVLAVTGVVADGSRGDAGHITRCDVNRPCRTGRPVVWAAFDEGHIAAPRDASIASGAPVGVGLRATRTGNTTTPTAFGVDGAACSAA</sequence>
<comment type="caution">
    <text evidence="1">The sequence shown here is derived from an EMBL/GenBank/DDBJ whole genome shotgun (WGS) entry which is preliminary data.</text>
</comment>
<dbReference type="AlphaFoldDB" id="A0A8J4EDZ7"/>
<keyword evidence="2" id="KW-1185">Reference proteome</keyword>
<protein>
    <submittedName>
        <fullName evidence="1">Uncharacterized protein</fullName>
    </submittedName>
</protein>
<dbReference type="Proteomes" id="UP000635606">
    <property type="component" value="Unassembled WGS sequence"/>
</dbReference>
<gene>
    <name evidence="1" type="ORF">Voc01_070020</name>
</gene>
<name>A0A8J4EDZ7_9ACTN</name>
<reference evidence="1" key="1">
    <citation type="submission" date="2021-01" db="EMBL/GenBank/DDBJ databases">
        <title>Whole genome shotgun sequence of Virgisporangium ochraceum NBRC 16418.</title>
        <authorList>
            <person name="Komaki H."/>
            <person name="Tamura T."/>
        </authorList>
    </citation>
    <scope>NUCLEOTIDE SEQUENCE</scope>
    <source>
        <strain evidence="1">NBRC 16418</strain>
    </source>
</reference>
<dbReference type="EMBL" id="BOPH01000097">
    <property type="protein sequence ID" value="GIJ72085.1"/>
    <property type="molecule type" value="Genomic_DNA"/>
</dbReference>